<dbReference type="PANTHER" id="PTHR33991">
    <property type="entry name" value="DNA REPAIR PROTEIN RECO"/>
    <property type="match status" value="1"/>
</dbReference>
<comment type="similarity">
    <text evidence="2 8">Belongs to the RecO family.</text>
</comment>
<dbReference type="SUPFAM" id="SSF50249">
    <property type="entry name" value="Nucleic acid-binding proteins"/>
    <property type="match status" value="1"/>
</dbReference>
<dbReference type="PANTHER" id="PTHR33991:SF1">
    <property type="entry name" value="DNA REPAIR PROTEIN RECO"/>
    <property type="match status" value="1"/>
</dbReference>
<comment type="function">
    <text evidence="1 8">Involved in DNA repair and RecF pathway recombination.</text>
</comment>
<reference evidence="11 12" key="1">
    <citation type="journal article" date="2014" name="J. Microbiol.">
        <title>Diaminobutyricibacter tongyongensis gen. nov., sp. nov. and Homoserinibacter gongjuensis gen. nov., sp. nov. belong to the family Microbacteriaceae.</title>
        <authorList>
            <person name="Kim S.J."/>
            <person name="Ahn J.H."/>
            <person name="Weon H.Y."/>
            <person name="Hamada M."/>
            <person name="Suzuki K."/>
            <person name="Kwon S.W."/>
        </authorList>
    </citation>
    <scope>NUCLEOTIDE SEQUENCE [LARGE SCALE GENOMIC DNA]</scope>
    <source>
        <strain evidence="11 12">NBRC 108724</strain>
    </source>
</reference>
<dbReference type="RefSeq" id="WP_163289890.1">
    <property type="nucleotide sequence ID" value="NZ_JAAGWY010000002.1"/>
</dbReference>
<accession>A0A6L9XZL9</accession>
<keyword evidence="5 8" id="KW-0233">DNA recombination</keyword>
<dbReference type="Pfam" id="PF11967">
    <property type="entry name" value="RecO_N"/>
    <property type="match status" value="1"/>
</dbReference>
<name>A0A6L9XZL9_9MICO</name>
<dbReference type="Proteomes" id="UP000474967">
    <property type="component" value="Unassembled WGS sequence"/>
</dbReference>
<dbReference type="EMBL" id="JAAGWY010000002">
    <property type="protein sequence ID" value="NEN06474.1"/>
    <property type="molecule type" value="Genomic_DNA"/>
</dbReference>
<protein>
    <recommendedName>
        <fullName evidence="3 8">DNA repair protein RecO</fullName>
    </recommendedName>
    <alternativeName>
        <fullName evidence="7 8">Recombination protein O</fullName>
    </alternativeName>
</protein>
<dbReference type="Gene3D" id="2.40.50.140">
    <property type="entry name" value="Nucleic acid-binding proteins"/>
    <property type="match status" value="1"/>
</dbReference>
<feature type="compositionally biased region" description="Basic and acidic residues" evidence="9">
    <location>
        <begin position="234"/>
        <end position="246"/>
    </location>
</feature>
<keyword evidence="4 8" id="KW-0227">DNA damage</keyword>
<dbReference type="NCBIfam" id="TIGR00613">
    <property type="entry name" value="reco"/>
    <property type="match status" value="1"/>
</dbReference>
<feature type="domain" description="DNA replication/recombination mediator RecO N-terminal" evidence="10">
    <location>
        <begin position="1"/>
        <end position="79"/>
    </location>
</feature>
<dbReference type="InterPro" id="IPR003717">
    <property type="entry name" value="RecO"/>
</dbReference>
<dbReference type="InterPro" id="IPR037278">
    <property type="entry name" value="ARFGAP/RecO"/>
</dbReference>
<evidence type="ECO:0000256" key="9">
    <source>
        <dbReference type="SAM" id="MobiDB-lite"/>
    </source>
</evidence>
<evidence type="ECO:0000256" key="8">
    <source>
        <dbReference type="HAMAP-Rule" id="MF_00201"/>
    </source>
</evidence>
<feature type="region of interest" description="Disordered" evidence="9">
    <location>
        <begin position="234"/>
        <end position="261"/>
    </location>
</feature>
<dbReference type="InterPro" id="IPR022572">
    <property type="entry name" value="DNA_rep/recomb_RecO_N"/>
</dbReference>
<organism evidence="11 12">
    <name type="scientific">Leifsonia tongyongensis</name>
    <dbReference type="NCBI Taxonomy" id="1268043"/>
    <lineage>
        <taxon>Bacteria</taxon>
        <taxon>Bacillati</taxon>
        <taxon>Actinomycetota</taxon>
        <taxon>Actinomycetes</taxon>
        <taxon>Micrococcales</taxon>
        <taxon>Microbacteriaceae</taxon>
        <taxon>Leifsonia</taxon>
    </lineage>
</organism>
<dbReference type="GO" id="GO:0043590">
    <property type="term" value="C:bacterial nucleoid"/>
    <property type="evidence" value="ECO:0007669"/>
    <property type="project" value="TreeGrafter"/>
</dbReference>
<dbReference type="GO" id="GO:0006310">
    <property type="term" value="P:DNA recombination"/>
    <property type="evidence" value="ECO:0007669"/>
    <property type="project" value="UniProtKB-UniRule"/>
</dbReference>
<evidence type="ECO:0000313" key="12">
    <source>
        <dbReference type="Proteomes" id="UP000474967"/>
    </source>
</evidence>
<evidence type="ECO:0000256" key="6">
    <source>
        <dbReference type="ARBA" id="ARBA00023204"/>
    </source>
</evidence>
<dbReference type="Pfam" id="PF02565">
    <property type="entry name" value="RecO_C"/>
    <property type="match status" value="1"/>
</dbReference>
<gene>
    <name evidence="8 11" type="primary">recO</name>
    <name evidence="11" type="ORF">G3T36_11400</name>
</gene>
<dbReference type="InterPro" id="IPR012340">
    <property type="entry name" value="NA-bd_OB-fold"/>
</dbReference>
<dbReference type="Gene3D" id="1.20.1440.120">
    <property type="entry name" value="Recombination protein O, C-terminal domain"/>
    <property type="match status" value="1"/>
</dbReference>
<keyword evidence="12" id="KW-1185">Reference proteome</keyword>
<dbReference type="HAMAP" id="MF_00201">
    <property type="entry name" value="RecO"/>
    <property type="match status" value="1"/>
</dbReference>
<evidence type="ECO:0000256" key="7">
    <source>
        <dbReference type="ARBA" id="ARBA00033409"/>
    </source>
</evidence>
<proteinExistence type="inferred from homology"/>
<evidence type="ECO:0000256" key="5">
    <source>
        <dbReference type="ARBA" id="ARBA00023172"/>
    </source>
</evidence>
<evidence type="ECO:0000256" key="2">
    <source>
        <dbReference type="ARBA" id="ARBA00007452"/>
    </source>
</evidence>
<sequence length="261" mass="27958">MPVYRDEAVVLRTHKLGEADRIVTMLTRQHGKVRAVAKGVRRTASKFGARLEPFMVADVQLYEGRSLDVVTQAESIGSYGAAIADDYASYTAANAMVETADRVTEAEGSLQQYLLLVGALRSLARKEHGAALTLDSYLLRALSMAGWAPSFLDCSRCGAPGPHSALVVQLGGVVCDDCAPQGAPRLDVETVALLGALLTGDWDQAEAAGDATRSKASGVVAAYTQWHLERGLRSLQHVSRERREPEQPAGAADTVEPQGRR</sequence>
<dbReference type="GO" id="GO:0006302">
    <property type="term" value="P:double-strand break repair"/>
    <property type="evidence" value="ECO:0007669"/>
    <property type="project" value="TreeGrafter"/>
</dbReference>
<dbReference type="InterPro" id="IPR042242">
    <property type="entry name" value="RecO_C"/>
</dbReference>
<dbReference type="AlphaFoldDB" id="A0A6L9XZL9"/>
<evidence type="ECO:0000256" key="3">
    <source>
        <dbReference type="ARBA" id="ARBA00021310"/>
    </source>
</evidence>
<evidence type="ECO:0000313" key="11">
    <source>
        <dbReference type="EMBL" id="NEN06474.1"/>
    </source>
</evidence>
<evidence type="ECO:0000256" key="4">
    <source>
        <dbReference type="ARBA" id="ARBA00022763"/>
    </source>
</evidence>
<evidence type="ECO:0000259" key="10">
    <source>
        <dbReference type="Pfam" id="PF11967"/>
    </source>
</evidence>
<comment type="caution">
    <text evidence="11">The sequence shown here is derived from an EMBL/GenBank/DDBJ whole genome shotgun (WGS) entry which is preliminary data.</text>
</comment>
<evidence type="ECO:0000256" key="1">
    <source>
        <dbReference type="ARBA" id="ARBA00003065"/>
    </source>
</evidence>
<dbReference type="SUPFAM" id="SSF57863">
    <property type="entry name" value="ArfGap/RecO-like zinc finger"/>
    <property type="match status" value="1"/>
</dbReference>
<keyword evidence="6 8" id="KW-0234">DNA repair</keyword>